<evidence type="ECO:0000313" key="3">
    <source>
        <dbReference type="Proteomes" id="UP000606600"/>
    </source>
</evidence>
<proteinExistence type="predicted"/>
<dbReference type="Gene3D" id="3.90.640.20">
    <property type="entry name" value="Heat-shock cognate protein, ATPase"/>
    <property type="match status" value="1"/>
</dbReference>
<dbReference type="Pfam" id="PF13739">
    <property type="entry name" value="PdaC"/>
    <property type="match status" value="1"/>
</dbReference>
<protein>
    <submittedName>
        <fullName evidence="2">TIR domain-containing protein</fullName>
    </submittedName>
</protein>
<dbReference type="RefSeq" id="WP_191190046.1">
    <property type="nucleotide sequence ID" value="NZ_JACWMY010000008.1"/>
</dbReference>
<dbReference type="Proteomes" id="UP000606600">
    <property type="component" value="Unassembled WGS sequence"/>
</dbReference>
<dbReference type="EMBL" id="JACWMY010000008">
    <property type="protein sequence ID" value="MBD1365386.1"/>
    <property type="molecule type" value="Genomic_DNA"/>
</dbReference>
<feature type="domain" description="TIR" evidence="1">
    <location>
        <begin position="1"/>
        <end position="153"/>
    </location>
</feature>
<dbReference type="Gene3D" id="3.30.565.40">
    <property type="entry name" value="Fervidobacterium nodosum Rt17-B1 like"/>
    <property type="match status" value="1"/>
</dbReference>
<dbReference type="PROSITE" id="PS50104">
    <property type="entry name" value="TIR"/>
    <property type="match status" value="1"/>
</dbReference>
<sequence length="377" mass="43674">MFNKVFIAHAKEDAAVARELYNHFNISTPFKPWLDKVDLLPGNNWRDEIGQALRHADFIIVLFSKIAVAKTGYVQKEFKLALDYCDERPEDSIYIIPVLVDNCVIPEKFAKYQWVSLGDWDAYNQIHSALRKQRDIYVQREMSKVAQDLSYEYGIETIDETIGTKVFHKINITYPQFIKTSIKALVHLNAYILADVYRMYNDFLKISCPDEPNGNPHHPGNELGTIYNFELITTEFISLTVYSSSYTGGAHGQYGTLGMNFQLQPLMKIELEELLDYFTENLKAVAFLCKEKLLQRALQVFEIDNEEEFFLHRIEDNLNWDLFRNFYVGDQTLTFIFVPYQLTARAYGQHEIIITFDELRSACGSLSGLDRLSSLLN</sequence>
<comment type="caution">
    <text evidence="2">The sequence shown here is derived from an EMBL/GenBank/DDBJ whole genome shotgun (WGS) entry which is preliminary data.</text>
</comment>
<name>A0ABR7WSV7_9SPHI</name>
<dbReference type="Gene3D" id="3.40.50.10140">
    <property type="entry name" value="Toll/interleukin-1 receptor homology (TIR) domain"/>
    <property type="match status" value="1"/>
</dbReference>
<gene>
    <name evidence="2" type="ORF">IDJ77_16350</name>
</gene>
<dbReference type="Pfam" id="PF11738">
    <property type="entry name" value="DUF3298"/>
    <property type="match status" value="1"/>
</dbReference>
<accession>A0ABR7WSV7</accession>
<dbReference type="InterPro" id="IPR000157">
    <property type="entry name" value="TIR_dom"/>
</dbReference>
<evidence type="ECO:0000259" key="1">
    <source>
        <dbReference type="PROSITE" id="PS50104"/>
    </source>
</evidence>
<evidence type="ECO:0000313" key="2">
    <source>
        <dbReference type="EMBL" id="MBD1365386.1"/>
    </source>
</evidence>
<reference evidence="2 3" key="1">
    <citation type="submission" date="2020-09" db="EMBL/GenBank/DDBJ databases">
        <title>Novel species of Mucilaginibacter isolated from a glacier on the Tibetan Plateau.</title>
        <authorList>
            <person name="Liu Q."/>
            <person name="Xin Y.-H."/>
        </authorList>
    </citation>
    <scope>NUCLEOTIDE SEQUENCE [LARGE SCALE GENOMIC DNA]</scope>
    <source>
        <strain evidence="2 3">ZT4R22</strain>
    </source>
</reference>
<keyword evidence="3" id="KW-1185">Reference proteome</keyword>
<dbReference type="InterPro" id="IPR021729">
    <property type="entry name" value="DUF3298"/>
</dbReference>
<dbReference type="InterPro" id="IPR035897">
    <property type="entry name" value="Toll_tir_struct_dom_sf"/>
</dbReference>
<dbReference type="Pfam" id="PF13676">
    <property type="entry name" value="TIR_2"/>
    <property type="match status" value="1"/>
</dbReference>
<organism evidence="2 3">
    <name type="scientific">Mucilaginibacter pankratovii</name>
    <dbReference type="NCBI Taxonomy" id="2772110"/>
    <lineage>
        <taxon>Bacteria</taxon>
        <taxon>Pseudomonadati</taxon>
        <taxon>Bacteroidota</taxon>
        <taxon>Sphingobacteriia</taxon>
        <taxon>Sphingobacteriales</taxon>
        <taxon>Sphingobacteriaceae</taxon>
        <taxon>Mucilaginibacter</taxon>
    </lineage>
</organism>
<dbReference type="InterPro" id="IPR025303">
    <property type="entry name" value="PdaC"/>
</dbReference>
<dbReference type="InterPro" id="IPR037126">
    <property type="entry name" value="PdaC/RsiV-like_sf"/>
</dbReference>
<dbReference type="SUPFAM" id="SSF52200">
    <property type="entry name" value="Toll/Interleukin receptor TIR domain"/>
    <property type="match status" value="1"/>
</dbReference>